<dbReference type="InterPro" id="IPR001680">
    <property type="entry name" value="WD40_rpt"/>
</dbReference>
<evidence type="ECO:0000313" key="6">
    <source>
        <dbReference type="Proteomes" id="UP001150217"/>
    </source>
</evidence>
<dbReference type="InterPro" id="IPR036322">
    <property type="entry name" value="WD40_repeat_dom_sf"/>
</dbReference>
<name>A0ABQ8V0S7_9AGAR</name>
<keyword evidence="6" id="KW-1185">Reference proteome</keyword>
<evidence type="ECO:0000256" key="2">
    <source>
        <dbReference type="ARBA" id="ARBA00022737"/>
    </source>
</evidence>
<organism evidence="5 6">
    <name type="scientific">Lentinula lateritia</name>
    <dbReference type="NCBI Taxonomy" id="40482"/>
    <lineage>
        <taxon>Eukaryota</taxon>
        <taxon>Fungi</taxon>
        <taxon>Dikarya</taxon>
        <taxon>Basidiomycota</taxon>
        <taxon>Agaricomycotina</taxon>
        <taxon>Agaricomycetes</taxon>
        <taxon>Agaricomycetidae</taxon>
        <taxon>Agaricales</taxon>
        <taxon>Marasmiineae</taxon>
        <taxon>Omphalotaceae</taxon>
        <taxon>Lentinula</taxon>
    </lineage>
</organism>
<accession>A0ABQ8V0S7</accession>
<gene>
    <name evidence="5" type="ORF">C8R41DRAFT_925999</name>
</gene>
<dbReference type="SMART" id="SM00320">
    <property type="entry name" value="WD40"/>
    <property type="match status" value="3"/>
</dbReference>
<dbReference type="Gene3D" id="2.130.10.10">
    <property type="entry name" value="YVTN repeat-like/Quinoprotein amine dehydrogenase"/>
    <property type="match status" value="2"/>
</dbReference>
<feature type="repeat" description="WD" evidence="3">
    <location>
        <begin position="12"/>
        <end position="46"/>
    </location>
</feature>
<proteinExistence type="predicted"/>
<dbReference type="Pfam" id="PF00400">
    <property type="entry name" value="WD40"/>
    <property type="match status" value="1"/>
</dbReference>
<feature type="transmembrane region" description="Helical" evidence="4">
    <location>
        <begin position="359"/>
        <end position="382"/>
    </location>
</feature>
<comment type="caution">
    <text evidence="5">The sequence shown here is derived from an EMBL/GenBank/DDBJ whole genome shotgun (WGS) entry which is preliminary data.</text>
</comment>
<keyword evidence="2" id="KW-0677">Repeat</keyword>
<dbReference type="InterPro" id="IPR015943">
    <property type="entry name" value="WD40/YVTN_repeat-like_dom_sf"/>
</dbReference>
<dbReference type="InterPro" id="IPR051510">
    <property type="entry name" value="SKI8"/>
</dbReference>
<keyword evidence="1 3" id="KW-0853">WD repeat</keyword>
<dbReference type="PANTHER" id="PTHR44090">
    <property type="entry name" value="WD REPEAT-CONTAINING PROTEIN 61"/>
    <property type="match status" value="1"/>
</dbReference>
<keyword evidence="4" id="KW-0472">Membrane</keyword>
<dbReference type="EMBL" id="JANVFT010000113">
    <property type="protein sequence ID" value="KAJ4466716.1"/>
    <property type="molecule type" value="Genomic_DNA"/>
</dbReference>
<dbReference type="PANTHER" id="PTHR44090:SF1">
    <property type="entry name" value="SUPERKILLER COMPLEX PROTEIN 8"/>
    <property type="match status" value="1"/>
</dbReference>
<evidence type="ECO:0000256" key="4">
    <source>
        <dbReference type="SAM" id="Phobius"/>
    </source>
</evidence>
<keyword evidence="4" id="KW-1133">Transmembrane helix</keyword>
<protein>
    <submittedName>
        <fullName evidence="5">WD40-repeat-containing domain protein</fullName>
    </submittedName>
</protein>
<evidence type="ECO:0000256" key="3">
    <source>
        <dbReference type="PROSITE-ProRule" id="PRU00221"/>
    </source>
</evidence>
<dbReference type="SUPFAM" id="SSF50978">
    <property type="entry name" value="WD40 repeat-like"/>
    <property type="match status" value="1"/>
</dbReference>
<keyword evidence="4" id="KW-0812">Transmembrane</keyword>
<dbReference type="PROSITE" id="PS50294">
    <property type="entry name" value="WD_REPEATS_REGION"/>
    <property type="match status" value="1"/>
</dbReference>
<sequence>MLDPSYSLLGTIETPTNSVNALAFSKDGRYLASCGDDKMVRVYDVKHSLSAIWTYQGKSPFTTVIWNKEYLFTGNGDGEVMMFHPRASWFRKQRDKLIAEFFTPIYFLELNRIGNQLLVCSGSRTTLLMERKSGQWKSRSHFDSPSSFEESPDFGEPDGFDEPQVLAISAHFLNEKDCIVIGYLHHGLWKYQIEANAGVLVWGPDEKIGSTVLSPDGAALAVTNIRSGVDWLKVSSSAGVKWKKMSTSTEAQDSTSNIPLPILFIDKGKHIIMATSKGYAAIFHTKHGKKIMSLDHGNDRTWITALAYVHPPNMPQLIATGDGNCGVDTKIKVWVEDTKGKEAESVMKTSSFSLTSLCFAFLSIARIGFCIIGMAFVILLLLRATGLEDIQNSILTLLPPRFPVPLQPYPLPSGYSAPTLANTMLSSGSLPFPESKTITSLPSPLTTISDAIVALAPDTVLITLDTPSTTLQPSRAQSHGVWDRIFGL</sequence>
<evidence type="ECO:0000256" key="1">
    <source>
        <dbReference type="ARBA" id="ARBA00022574"/>
    </source>
</evidence>
<reference evidence="5" key="1">
    <citation type="submission" date="2022-08" db="EMBL/GenBank/DDBJ databases">
        <title>A Global Phylogenomic Analysis of the Shiitake Genus Lentinula.</title>
        <authorList>
            <consortium name="DOE Joint Genome Institute"/>
            <person name="Sierra-Patev S."/>
            <person name="Min B."/>
            <person name="Naranjo-Ortiz M."/>
            <person name="Looney B."/>
            <person name="Konkel Z."/>
            <person name="Slot J.C."/>
            <person name="Sakamoto Y."/>
            <person name="Steenwyk J.L."/>
            <person name="Rokas A."/>
            <person name="Carro J."/>
            <person name="Camarero S."/>
            <person name="Ferreira P."/>
            <person name="Molpeceres G."/>
            <person name="Ruiz-Duenas F.J."/>
            <person name="Serrano A."/>
            <person name="Henrissat B."/>
            <person name="Drula E."/>
            <person name="Hughes K.W."/>
            <person name="Mata J.L."/>
            <person name="Ishikawa N.K."/>
            <person name="Vargas-Isla R."/>
            <person name="Ushijima S."/>
            <person name="Smith C.A."/>
            <person name="Ahrendt S."/>
            <person name="Andreopoulos W."/>
            <person name="He G."/>
            <person name="Labutti K."/>
            <person name="Lipzen A."/>
            <person name="Ng V."/>
            <person name="Riley R."/>
            <person name="Sandor L."/>
            <person name="Barry K."/>
            <person name="Martinez A.T."/>
            <person name="Xiao Y."/>
            <person name="Gibbons J.G."/>
            <person name="Terashima K."/>
            <person name="Grigoriev I.V."/>
            <person name="Hibbett D.S."/>
        </authorList>
    </citation>
    <scope>NUCLEOTIDE SEQUENCE</scope>
    <source>
        <strain evidence="5">RHP3577 ss4</strain>
    </source>
</reference>
<evidence type="ECO:0000313" key="5">
    <source>
        <dbReference type="EMBL" id="KAJ4466716.1"/>
    </source>
</evidence>
<dbReference type="PROSITE" id="PS50082">
    <property type="entry name" value="WD_REPEATS_2"/>
    <property type="match status" value="1"/>
</dbReference>
<dbReference type="Proteomes" id="UP001150217">
    <property type="component" value="Unassembled WGS sequence"/>
</dbReference>